<sequence>MAPNVLHQLPPQTARQRRGHALGGDRHGDGPPPPHRGQREVAQVRLIRGVQQDAERPRLLGDRLAHLAVIRGHEDEGMAGGISGAVGALQQLQALLRGEPPEGVRRLGGDHAQPGSRLEKLEGSALGDEARADEQDTLASQLEADGIVDGRGDHDVSSRGSAAHVQAALAVGRGLPPPAASALVLVGLHGARAGGAANGGVAAIVEDVVRHAVLLDVAPHLPGAPRDQGVELEEAAVIHVPLEGLYLRPGHGLLAAQPRDPRLPAAEGAPERLHLADAAALLARLDALAEGEMALGGDERLHALPVREERLHIQPVTVAQHLADLIRLGGQSAGVEGEQAHTGGMLSRQIDEHHILGPEAHRHGRARAETGLGPGENLLGGGVFQLSRCGKELFLGQHAGGGIRLRHRSSKRRKTERPTPPPERRLTGAAKMGGFCRKTGATREHSAIARGRTGGGMVRKGYRPRVGESTEAYPIKRTPPLTGRCPDAQPAGAGFRARGGLPPSDLAGCRP</sequence>
<name>Q08RF1_STIAD</name>
<gene>
    <name evidence="2" type="ORF">STIAU_4244</name>
</gene>
<dbReference type="Proteomes" id="UP000032702">
    <property type="component" value="Unassembled WGS sequence"/>
</dbReference>
<accession>Q08RF1</accession>
<organism evidence="2 3">
    <name type="scientific">Stigmatella aurantiaca (strain DW4/3-1)</name>
    <dbReference type="NCBI Taxonomy" id="378806"/>
    <lineage>
        <taxon>Bacteria</taxon>
        <taxon>Pseudomonadati</taxon>
        <taxon>Myxococcota</taxon>
        <taxon>Myxococcia</taxon>
        <taxon>Myxococcales</taxon>
        <taxon>Cystobacterineae</taxon>
        <taxon>Archangiaceae</taxon>
        <taxon>Stigmatella</taxon>
    </lineage>
</organism>
<evidence type="ECO:0000313" key="3">
    <source>
        <dbReference type="Proteomes" id="UP000032702"/>
    </source>
</evidence>
<dbReference type="AlphaFoldDB" id="Q08RF1"/>
<protein>
    <submittedName>
        <fullName evidence="2">Uncharacterized protein</fullName>
    </submittedName>
</protein>
<feature type="compositionally biased region" description="Basic residues" evidence="1">
    <location>
        <begin position="404"/>
        <end position="415"/>
    </location>
</feature>
<reference evidence="2 3" key="1">
    <citation type="submission" date="2006-04" db="EMBL/GenBank/DDBJ databases">
        <authorList>
            <person name="Nierman W.C."/>
        </authorList>
    </citation>
    <scope>NUCLEOTIDE SEQUENCE [LARGE SCALE GENOMIC DNA]</scope>
    <source>
        <strain evidence="2 3">DW4/3-1</strain>
    </source>
</reference>
<proteinExistence type="predicted"/>
<feature type="region of interest" description="Disordered" evidence="1">
    <location>
        <begin position="452"/>
        <end position="511"/>
    </location>
</feature>
<feature type="region of interest" description="Disordered" evidence="1">
    <location>
        <begin position="400"/>
        <end position="428"/>
    </location>
</feature>
<dbReference type="EMBL" id="AAMD01000186">
    <property type="protein sequence ID" value="EAU63066.1"/>
    <property type="molecule type" value="Genomic_DNA"/>
</dbReference>
<feature type="region of interest" description="Disordered" evidence="1">
    <location>
        <begin position="1"/>
        <end position="38"/>
    </location>
</feature>
<comment type="caution">
    <text evidence="2">The sequence shown here is derived from an EMBL/GenBank/DDBJ whole genome shotgun (WGS) entry which is preliminary data.</text>
</comment>
<evidence type="ECO:0000313" key="2">
    <source>
        <dbReference type="EMBL" id="EAU63066.1"/>
    </source>
</evidence>
<evidence type="ECO:0000256" key="1">
    <source>
        <dbReference type="SAM" id="MobiDB-lite"/>
    </source>
</evidence>